<accession>A0ABT5XTJ6</accession>
<keyword evidence="1" id="KW-0812">Transmembrane</keyword>
<evidence type="ECO:0000313" key="3">
    <source>
        <dbReference type="Proteomes" id="UP001217083"/>
    </source>
</evidence>
<keyword evidence="3" id="KW-1185">Reference proteome</keyword>
<keyword evidence="1" id="KW-1133">Transmembrane helix</keyword>
<dbReference type="RefSeq" id="WP_275650689.1">
    <property type="nucleotide sequence ID" value="NZ_JARFVA010000007.1"/>
</dbReference>
<reference evidence="2 3" key="1">
    <citation type="submission" date="2023-03" db="EMBL/GenBank/DDBJ databases">
        <title>Muricauda XX sp. nov. and Muricauda XXX sp. nov., two novel species isolated from Okinawa Trough.</title>
        <authorList>
            <person name="Cao W."/>
            <person name="Deng X."/>
        </authorList>
    </citation>
    <scope>NUCLEOTIDE SEQUENCE [LARGE SCALE GENOMIC DNA]</scope>
    <source>
        <strain evidence="2 3">81s02</strain>
    </source>
</reference>
<protein>
    <submittedName>
        <fullName evidence="2">Uncharacterized protein</fullName>
    </submittedName>
</protein>
<evidence type="ECO:0000313" key="2">
    <source>
        <dbReference type="EMBL" id="MDF0708896.1"/>
    </source>
</evidence>
<gene>
    <name evidence="2" type="ORF">PY091_16895</name>
</gene>
<evidence type="ECO:0000256" key="1">
    <source>
        <dbReference type="SAM" id="Phobius"/>
    </source>
</evidence>
<name>A0ABT5XTJ6_9FLAO</name>
<comment type="caution">
    <text evidence="2">The sequence shown here is derived from an EMBL/GenBank/DDBJ whole genome shotgun (WGS) entry which is preliminary data.</text>
</comment>
<organism evidence="2 3">
    <name type="scientific">Flagellimonas okinawensis</name>
    <dbReference type="NCBI Taxonomy" id="3031324"/>
    <lineage>
        <taxon>Bacteria</taxon>
        <taxon>Pseudomonadati</taxon>
        <taxon>Bacteroidota</taxon>
        <taxon>Flavobacteriia</taxon>
        <taxon>Flavobacteriales</taxon>
        <taxon>Flavobacteriaceae</taxon>
        <taxon>Flagellimonas</taxon>
    </lineage>
</organism>
<dbReference type="EMBL" id="JARFVA010000007">
    <property type="protein sequence ID" value="MDF0708896.1"/>
    <property type="molecule type" value="Genomic_DNA"/>
</dbReference>
<keyword evidence="1" id="KW-0472">Membrane</keyword>
<dbReference type="Proteomes" id="UP001217083">
    <property type="component" value="Unassembled WGS sequence"/>
</dbReference>
<proteinExistence type="predicted"/>
<sequence length="42" mass="4666">MGLFWVNALESTTRALNVSIFVHFTITLVVGAGLKQHSYTEN</sequence>
<feature type="transmembrane region" description="Helical" evidence="1">
    <location>
        <begin position="15"/>
        <end position="34"/>
    </location>
</feature>